<dbReference type="EMBL" id="PIPF01000010">
    <property type="protein sequence ID" value="RWU82624.1"/>
    <property type="molecule type" value="Genomic_DNA"/>
</dbReference>
<dbReference type="Proteomes" id="UP000004474">
    <property type="component" value="Unassembled WGS sequence"/>
</dbReference>
<organism evidence="1 3">
    <name type="scientific">Janibacter hoylei PVAS-1</name>
    <dbReference type="NCBI Taxonomy" id="1210046"/>
    <lineage>
        <taxon>Bacteria</taxon>
        <taxon>Bacillati</taxon>
        <taxon>Actinomycetota</taxon>
        <taxon>Actinomycetes</taxon>
        <taxon>Micrococcales</taxon>
        <taxon>Intrasporangiaceae</taxon>
        <taxon>Janibacter</taxon>
    </lineage>
</organism>
<reference evidence="2 4" key="1">
    <citation type="journal article" date="2009" name="Int. J. Syst. Evol. Microbiol.">
        <title>Janibacter hoylei sp. nov., Bacillus isronensis sp. nov. and Bacillus aryabhattai sp. nov., isolated from cryotubes used for collecting air from the upper atmosphere.</title>
        <authorList>
            <person name="Shivaji S."/>
            <person name="Chaturvedi P."/>
            <person name="Begum Z."/>
            <person name="Pindi P.K."/>
            <person name="Manorama R."/>
            <person name="Padmanaban D.A."/>
            <person name="Shouche Y.S."/>
            <person name="Pawar S."/>
            <person name="Vaishampayan P."/>
            <person name="Dutt C.B."/>
            <person name="Datta G.N."/>
            <person name="Manchanda R.K."/>
            <person name="Rao U.R."/>
            <person name="Bhargava P.M."/>
            <person name="Narlikar J.V."/>
        </authorList>
    </citation>
    <scope>NUCLEOTIDE SEQUENCE [LARGE SCALE GENOMIC DNA]</scope>
    <source>
        <strain evidence="2 4">PVAS-1</strain>
    </source>
</reference>
<evidence type="ECO:0000313" key="4">
    <source>
        <dbReference type="Proteomes" id="UP000288711"/>
    </source>
</evidence>
<evidence type="ECO:0000313" key="1">
    <source>
        <dbReference type="EMBL" id="EKA61444.1"/>
    </source>
</evidence>
<name>K1DYF4_9MICO</name>
<evidence type="ECO:0000313" key="2">
    <source>
        <dbReference type="EMBL" id="RWU82624.1"/>
    </source>
</evidence>
<accession>K1DYF4</accession>
<proteinExistence type="predicted"/>
<dbReference type="EMBL" id="ALWX01000027">
    <property type="protein sequence ID" value="EKA61444.1"/>
    <property type="molecule type" value="Genomic_DNA"/>
</dbReference>
<dbReference type="RefSeq" id="WP_007926655.1">
    <property type="nucleotide sequence ID" value="NZ_PIPF01000010.1"/>
</dbReference>
<evidence type="ECO:0000313" key="3">
    <source>
        <dbReference type="Proteomes" id="UP000004474"/>
    </source>
</evidence>
<reference evidence="2" key="3">
    <citation type="submission" date="2017-11" db="EMBL/GenBank/DDBJ databases">
        <authorList>
            <person name="Seuylemezian A."/>
            <person name="Cooper K."/>
            <person name="Vaishampayan P."/>
        </authorList>
    </citation>
    <scope>NUCLEOTIDE SEQUENCE</scope>
    <source>
        <strain evidence="2">PVAS-1</strain>
    </source>
</reference>
<sequence length="97" mass="10903">MRYLTLSADYIDPSLREESEGHLVIDRAGLPVDLVARIVAWNADYQVVVPLGLSERRSLAGHIDELDARGMSLAAEIERALAPSRVRYYSEGWLTYL</sequence>
<comment type="caution">
    <text evidence="1">The sequence shown here is derived from an EMBL/GenBank/DDBJ whole genome shotgun (WGS) entry which is preliminary data.</text>
</comment>
<dbReference type="AlphaFoldDB" id="K1DYF4"/>
<reference evidence="1 3" key="2">
    <citation type="journal article" date="2012" name="J. Bacteriol.">
        <title>Genome Sequence of Janibacter hoylei MTCC8307, Isolated from the Stratospheric Air.</title>
        <authorList>
            <person name="Pawar S.P."/>
            <person name="Dhotre D.P."/>
            <person name="Shetty S.A."/>
            <person name="Chowdhury S.P."/>
            <person name="Chaudhari B.L."/>
            <person name="Shouche Y.S."/>
        </authorList>
    </citation>
    <scope>NUCLEOTIDE SEQUENCE [LARGE SCALE GENOMIC DNA]</scope>
    <source>
        <strain evidence="1 3">PVAS-1</strain>
    </source>
</reference>
<protein>
    <submittedName>
        <fullName evidence="1">Uncharacterized protein</fullName>
    </submittedName>
</protein>
<keyword evidence="4" id="KW-1185">Reference proteome</keyword>
<gene>
    <name evidence="1" type="ORF">B277_07421</name>
    <name evidence="2" type="ORF">CWN80_10685</name>
</gene>
<dbReference type="Proteomes" id="UP000288711">
    <property type="component" value="Unassembled WGS sequence"/>
</dbReference>